<dbReference type="OrthoDB" id="9799672at2"/>
<dbReference type="Proteomes" id="UP000326979">
    <property type="component" value="Unassembled WGS sequence"/>
</dbReference>
<keyword evidence="5" id="KW-1185">Reference proteome</keyword>
<name>A0A5N8WEA3_9ACTN</name>
<reference evidence="4 5" key="1">
    <citation type="submission" date="2019-07" db="EMBL/GenBank/DDBJ databases">
        <title>New species of Amycolatopsis and Streptomyces.</title>
        <authorList>
            <person name="Duangmal K."/>
            <person name="Teo W.F.A."/>
            <person name="Lipun K."/>
        </authorList>
    </citation>
    <scope>NUCLEOTIDE SEQUENCE [LARGE SCALE GENOMIC DNA]</scope>
    <source>
        <strain evidence="4 5">TISTR 2346</strain>
    </source>
</reference>
<dbReference type="SUPFAM" id="SSF53335">
    <property type="entry name" value="S-adenosyl-L-methionine-dependent methyltransferases"/>
    <property type="match status" value="1"/>
</dbReference>
<keyword evidence="3" id="KW-0949">S-adenosyl-L-methionine</keyword>
<dbReference type="InterPro" id="IPR002935">
    <property type="entry name" value="SAM_O-MeTrfase"/>
</dbReference>
<evidence type="ECO:0000256" key="1">
    <source>
        <dbReference type="ARBA" id="ARBA00022603"/>
    </source>
</evidence>
<dbReference type="Pfam" id="PF01596">
    <property type="entry name" value="Methyltransf_3"/>
    <property type="match status" value="1"/>
</dbReference>
<dbReference type="AlphaFoldDB" id="A0A5N8WEA3"/>
<dbReference type="PROSITE" id="PS51682">
    <property type="entry name" value="SAM_OMT_I"/>
    <property type="match status" value="1"/>
</dbReference>
<organism evidence="4 5">
    <name type="scientific">Streptomyces phyllanthi</name>
    <dbReference type="NCBI Taxonomy" id="1803180"/>
    <lineage>
        <taxon>Bacteria</taxon>
        <taxon>Bacillati</taxon>
        <taxon>Actinomycetota</taxon>
        <taxon>Actinomycetes</taxon>
        <taxon>Kitasatosporales</taxon>
        <taxon>Streptomycetaceae</taxon>
        <taxon>Streptomyces</taxon>
    </lineage>
</organism>
<evidence type="ECO:0000256" key="2">
    <source>
        <dbReference type="ARBA" id="ARBA00022679"/>
    </source>
</evidence>
<dbReference type="GO" id="GO:0032259">
    <property type="term" value="P:methylation"/>
    <property type="evidence" value="ECO:0007669"/>
    <property type="project" value="UniProtKB-KW"/>
</dbReference>
<evidence type="ECO:0000256" key="3">
    <source>
        <dbReference type="ARBA" id="ARBA00022691"/>
    </source>
</evidence>
<dbReference type="PANTHER" id="PTHR10509:SF14">
    <property type="entry name" value="CAFFEOYL-COA O-METHYLTRANSFERASE 3-RELATED"/>
    <property type="match status" value="1"/>
</dbReference>
<gene>
    <name evidence="4" type="ORF">FNH04_37905</name>
</gene>
<dbReference type="PANTHER" id="PTHR10509">
    <property type="entry name" value="O-METHYLTRANSFERASE-RELATED"/>
    <property type="match status" value="1"/>
</dbReference>
<dbReference type="CDD" id="cd02440">
    <property type="entry name" value="AdoMet_MTases"/>
    <property type="match status" value="1"/>
</dbReference>
<dbReference type="EMBL" id="VJZE01000458">
    <property type="protein sequence ID" value="MPY45472.1"/>
    <property type="molecule type" value="Genomic_DNA"/>
</dbReference>
<dbReference type="Gene3D" id="3.40.50.150">
    <property type="entry name" value="Vaccinia Virus protein VP39"/>
    <property type="match status" value="1"/>
</dbReference>
<dbReference type="GO" id="GO:0008171">
    <property type="term" value="F:O-methyltransferase activity"/>
    <property type="evidence" value="ECO:0007669"/>
    <property type="project" value="InterPro"/>
</dbReference>
<dbReference type="InterPro" id="IPR029063">
    <property type="entry name" value="SAM-dependent_MTases_sf"/>
</dbReference>
<keyword evidence="1 4" id="KW-0489">Methyltransferase</keyword>
<dbReference type="GO" id="GO:0008757">
    <property type="term" value="F:S-adenosylmethionine-dependent methyltransferase activity"/>
    <property type="evidence" value="ECO:0007669"/>
    <property type="project" value="TreeGrafter"/>
</dbReference>
<accession>A0A5N8WEA3</accession>
<dbReference type="InterPro" id="IPR050362">
    <property type="entry name" value="Cation-dep_OMT"/>
</dbReference>
<evidence type="ECO:0000313" key="5">
    <source>
        <dbReference type="Proteomes" id="UP000326979"/>
    </source>
</evidence>
<comment type="caution">
    <text evidence="4">The sequence shown here is derived from an EMBL/GenBank/DDBJ whole genome shotgun (WGS) entry which is preliminary data.</text>
</comment>
<proteinExistence type="predicted"/>
<sequence length="228" mass="24523">MSSSDSRLWNDVDAYLADLLSPEDDALTAALRDSDAAGLPHINVATTQGKLLQLLVQIQGGRRILEFGTLGGYSTIWLARALPEDGRLISFEYDARHAEVARRNLDRAGVGRLVDVRVGPALESLPKLADENPEPFDFVFIDADKANNRNYLEWALKLTRPGALIVIDNVIRGGAVADAGTEDPAVRGTRAALELIASHPKLSGTAVQTVGSKGWDGFALARVLEPEG</sequence>
<evidence type="ECO:0000313" key="4">
    <source>
        <dbReference type="EMBL" id="MPY45472.1"/>
    </source>
</evidence>
<keyword evidence="2 4" id="KW-0808">Transferase</keyword>
<protein>
    <submittedName>
        <fullName evidence="4">O-methyltransferase</fullName>
    </submittedName>
</protein>
<dbReference type="RefSeq" id="WP_152790369.1">
    <property type="nucleotide sequence ID" value="NZ_BAABEQ010000064.1"/>
</dbReference>